<feature type="region of interest" description="Disordered" evidence="1">
    <location>
        <begin position="381"/>
        <end position="419"/>
    </location>
</feature>
<organism evidence="2 3">
    <name type="scientific">Larkinella bovis</name>
    <dbReference type="NCBI Taxonomy" id="683041"/>
    <lineage>
        <taxon>Bacteria</taxon>
        <taxon>Pseudomonadati</taxon>
        <taxon>Bacteroidota</taxon>
        <taxon>Cytophagia</taxon>
        <taxon>Cytophagales</taxon>
        <taxon>Spirosomataceae</taxon>
        <taxon>Larkinella</taxon>
    </lineage>
</organism>
<protein>
    <submittedName>
        <fullName evidence="2">Uncharacterized protein</fullName>
    </submittedName>
</protein>
<evidence type="ECO:0000256" key="1">
    <source>
        <dbReference type="SAM" id="MobiDB-lite"/>
    </source>
</evidence>
<accession>A0ABW0I3X2</accession>
<evidence type="ECO:0000313" key="3">
    <source>
        <dbReference type="Proteomes" id="UP001596106"/>
    </source>
</evidence>
<name>A0ABW0I3X2_9BACT</name>
<comment type="caution">
    <text evidence="2">The sequence shown here is derived from an EMBL/GenBank/DDBJ whole genome shotgun (WGS) entry which is preliminary data.</text>
</comment>
<evidence type="ECO:0000313" key="2">
    <source>
        <dbReference type="EMBL" id="MFC5407998.1"/>
    </source>
</evidence>
<dbReference type="Proteomes" id="UP001596106">
    <property type="component" value="Unassembled WGS sequence"/>
</dbReference>
<dbReference type="RefSeq" id="WP_379840688.1">
    <property type="nucleotide sequence ID" value="NZ_JBHSMA010000001.1"/>
</dbReference>
<keyword evidence="3" id="KW-1185">Reference proteome</keyword>
<reference evidence="3" key="1">
    <citation type="journal article" date="2019" name="Int. J. Syst. Evol. Microbiol.">
        <title>The Global Catalogue of Microorganisms (GCM) 10K type strain sequencing project: providing services to taxonomists for standard genome sequencing and annotation.</title>
        <authorList>
            <consortium name="The Broad Institute Genomics Platform"/>
            <consortium name="The Broad Institute Genome Sequencing Center for Infectious Disease"/>
            <person name="Wu L."/>
            <person name="Ma J."/>
        </authorList>
    </citation>
    <scope>NUCLEOTIDE SEQUENCE [LARGE SCALE GENOMIC DNA]</scope>
    <source>
        <strain evidence="3">CCUG 55250</strain>
    </source>
</reference>
<dbReference type="EMBL" id="JBHSMA010000001">
    <property type="protein sequence ID" value="MFC5407998.1"/>
    <property type="molecule type" value="Genomic_DNA"/>
</dbReference>
<sequence>MLDLISYIRQALPPSSRTPLKIALTRMLFTPILTVWAYLDALQESFLPRATASGQTAILRHLLNQAIGLSNEIYIVDGNFSTVDFQVVIPDGSTPDLATTGKLIEVLERHHLTSKRYKIVAASEVSWKVDITIVETTNRPDWFYGLGIGRTSNHQSSLYFHVKDQIKWWIERPTNPQPTGGDDWEAKTWAMALPETYTDPWNYVARLNPEELGVDGILSGVSYTVKVCRRANEAEVYRIENVVFPESTGGITAIDLRNAPAVVETNVKPAHLVGLAFSRLELTHEHSAYVNSPERPYYRITKLNDPTAPTGGNGWKPNAFYAAKSNPYNPPYGWVIRLNPGVLGTAGILKDTAYQLALWWPSHPTSVFTYNFTPTGDAGITPVNFDPVIPDPGPGPDPDPDPGSGGESEEGDGPGMGGAVETTIMASNRNVMNLAVSWVTVEGVQRAKITDSATYSTPGGQKRGVHIDGGDWYIDDNSWQNLTYPPRTRVSVICVVSPNPKDSYTTITALAQAHISIGDAP</sequence>
<gene>
    <name evidence="2" type="ORF">ACFPMF_01665</name>
</gene>
<proteinExistence type="predicted"/>